<sequence length="122" mass="13885">MKKILFLTFFIFISILGYSENFFGVPILKIISSEEGASQATLTDEEMRENVVFIEQNAMGEYIWITRNNTVLNKIESGIYIIFNANNGVGYVKVNSLNGQFIEHVHSGLMTITYYGVEIKDE</sequence>
<gene>
    <name evidence="1" type="ORF">PQJ61_16595</name>
</gene>
<dbReference type="Proteomes" id="UP001221217">
    <property type="component" value="Unassembled WGS sequence"/>
</dbReference>
<evidence type="ECO:0000313" key="1">
    <source>
        <dbReference type="EMBL" id="MDC7228384.1"/>
    </source>
</evidence>
<evidence type="ECO:0000313" key="2">
    <source>
        <dbReference type="Proteomes" id="UP001221217"/>
    </source>
</evidence>
<reference evidence="1 2" key="1">
    <citation type="submission" date="2022-12" db="EMBL/GenBank/DDBJ databases">
        <title>Metagenome assembled genome from gulf of manar.</title>
        <authorList>
            <person name="Kohli P."/>
            <person name="Pk S."/>
            <person name="Venkata Ramana C."/>
            <person name="Sasikala C."/>
        </authorList>
    </citation>
    <scope>NUCLEOTIDE SEQUENCE [LARGE SCALE GENOMIC DNA]</scope>
    <source>
        <strain evidence="1">JB008</strain>
    </source>
</reference>
<comment type="caution">
    <text evidence="1">The sequence shown here is derived from an EMBL/GenBank/DDBJ whole genome shotgun (WGS) entry which is preliminary data.</text>
</comment>
<protein>
    <submittedName>
        <fullName evidence="1">Uncharacterized protein</fullName>
    </submittedName>
</protein>
<name>A0AAJ1IHS0_9SPIO</name>
<dbReference type="EMBL" id="JAQQAL010000045">
    <property type="protein sequence ID" value="MDC7228384.1"/>
    <property type="molecule type" value="Genomic_DNA"/>
</dbReference>
<organism evidence="1 2">
    <name type="scientific">Candidatus Thalassospirochaeta sargassi</name>
    <dbReference type="NCBI Taxonomy" id="3119039"/>
    <lineage>
        <taxon>Bacteria</taxon>
        <taxon>Pseudomonadati</taxon>
        <taxon>Spirochaetota</taxon>
        <taxon>Spirochaetia</taxon>
        <taxon>Spirochaetales</taxon>
        <taxon>Spirochaetaceae</taxon>
        <taxon>Candidatus Thalassospirochaeta</taxon>
    </lineage>
</organism>
<accession>A0AAJ1IHS0</accession>
<dbReference type="AlphaFoldDB" id="A0AAJ1IHS0"/>
<proteinExistence type="predicted"/>